<dbReference type="PANTHER" id="PTHR43699">
    <property type="entry name" value="3-DEHYDROQUINATE DEHYDRATASE"/>
    <property type="match status" value="1"/>
</dbReference>
<dbReference type="InterPro" id="IPR018508">
    <property type="entry name" value="3-dehydroquinate_DH_AS"/>
</dbReference>
<keyword evidence="3" id="KW-0456">Lyase</keyword>
<comment type="catalytic activity">
    <reaction evidence="1">
        <text>3-dehydroquinate = 3-dehydroshikimate + H2O</text>
        <dbReference type="Rhea" id="RHEA:21096"/>
        <dbReference type="ChEBI" id="CHEBI:15377"/>
        <dbReference type="ChEBI" id="CHEBI:16630"/>
        <dbReference type="ChEBI" id="CHEBI:32364"/>
        <dbReference type="EC" id="4.2.1.10"/>
    </reaction>
</comment>
<evidence type="ECO:0000313" key="5">
    <source>
        <dbReference type="EMBL" id="MBO8465339.1"/>
    </source>
</evidence>
<dbReference type="Gene3D" id="3.20.20.70">
    <property type="entry name" value="Aldolase class I"/>
    <property type="match status" value="1"/>
</dbReference>
<name>A0A9D9I4Y2_9BACT</name>
<evidence type="ECO:0000256" key="1">
    <source>
        <dbReference type="ARBA" id="ARBA00001864"/>
    </source>
</evidence>
<evidence type="ECO:0000313" key="6">
    <source>
        <dbReference type="Proteomes" id="UP000823597"/>
    </source>
</evidence>
<dbReference type="GO" id="GO:0003855">
    <property type="term" value="F:3-dehydroquinate dehydratase activity"/>
    <property type="evidence" value="ECO:0007669"/>
    <property type="project" value="UniProtKB-EC"/>
</dbReference>
<sequence>MICVSIQKTGFEKTVRILSSPVTEMAELRLDLSDYATDEVVRLCSMPVPVIATCRCGISGEAKADRQLSAAIHAGAAFVDIELGMTARLAGKLIAEAEGAGCRIIRSYHDFDGTPELETLVSKVRECLEGHADIVKIVTTAIHDDDPAKVLSLYSAPESKGLEGRLVAFAMGEKGKNSRMDSLAAGAPFIYASTGGCPTAPGQPDIREACHEIYGNDLPLRLMDGTIRIPRSKSTLQREIMASALAGECYKVDSEDLCDDVEAALGAASIIIGKMKEDIDENNVEKQ</sequence>
<protein>
    <recommendedName>
        <fullName evidence="2">3-dehydroquinate dehydratase</fullName>
        <ecNumber evidence="2">4.2.1.10</ecNumber>
    </recommendedName>
</protein>
<dbReference type="AlphaFoldDB" id="A0A9D9I4Y2"/>
<dbReference type="Pfam" id="PF01487">
    <property type="entry name" value="DHquinase_I"/>
    <property type="match status" value="1"/>
</dbReference>
<evidence type="ECO:0000256" key="3">
    <source>
        <dbReference type="ARBA" id="ARBA00023239"/>
    </source>
</evidence>
<dbReference type="GO" id="GO:0046279">
    <property type="term" value="P:3,4-dihydroxybenzoate biosynthetic process"/>
    <property type="evidence" value="ECO:0007669"/>
    <property type="project" value="UniProtKB-ARBA"/>
</dbReference>
<keyword evidence="4" id="KW-0704">Schiff base</keyword>
<dbReference type="PROSITE" id="PS01028">
    <property type="entry name" value="DEHYDROQUINASE_I"/>
    <property type="match status" value="1"/>
</dbReference>
<proteinExistence type="predicted"/>
<dbReference type="SUPFAM" id="SSF55205">
    <property type="entry name" value="EPT/RTPC-like"/>
    <property type="match status" value="1"/>
</dbReference>
<dbReference type="InterPro" id="IPR013785">
    <property type="entry name" value="Aldolase_TIM"/>
</dbReference>
<gene>
    <name evidence="5" type="ORF">IAB93_05000</name>
</gene>
<evidence type="ECO:0000256" key="4">
    <source>
        <dbReference type="ARBA" id="ARBA00023270"/>
    </source>
</evidence>
<dbReference type="InterPro" id="IPR001381">
    <property type="entry name" value="DHquinase_I"/>
</dbReference>
<comment type="caution">
    <text evidence="5">The sequence shown here is derived from an EMBL/GenBank/DDBJ whole genome shotgun (WGS) entry which is preliminary data.</text>
</comment>
<organism evidence="5 6">
    <name type="scientific">Candidatus Merdivivens pullistercoris</name>
    <dbReference type="NCBI Taxonomy" id="2840873"/>
    <lineage>
        <taxon>Bacteria</taxon>
        <taxon>Pseudomonadati</taxon>
        <taxon>Bacteroidota</taxon>
        <taxon>Bacteroidia</taxon>
        <taxon>Bacteroidales</taxon>
        <taxon>Muribaculaceae</taxon>
        <taxon>Muribaculaceae incertae sedis</taxon>
        <taxon>Candidatus Merdivivens</taxon>
    </lineage>
</organism>
<dbReference type="PANTHER" id="PTHR43699:SF1">
    <property type="entry name" value="3-DEHYDROQUINATE DEHYDRATASE"/>
    <property type="match status" value="1"/>
</dbReference>
<evidence type="ECO:0000256" key="2">
    <source>
        <dbReference type="ARBA" id="ARBA00012060"/>
    </source>
</evidence>
<reference evidence="5" key="1">
    <citation type="submission" date="2020-10" db="EMBL/GenBank/DDBJ databases">
        <authorList>
            <person name="Gilroy R."/>
        </authorList>
    </citation>
    <scope>NUCLEOTIDE SEQUENCE</scope>
    <source>
        <strain evidence="5">10037</strain>
    </source>
</reference>
<reference evidence="5" key="2">
    <citation type="journal article" date="2021" name="PeerJ">
        <title>Extensive microbial diversity within the chicken gut microbiome revealed by metagenomics and culture.</title>
        <authorList>
            <person name="Gilroy R."/>
            <person name="Ravi A."/>
            <person name="Getino M."/>
            <person name="Pursley I."/>
            <person name="Horton D.L."/>
            <person name="Alikhan N.F."/>
            <person name="Baker D."/>
            <person name="Gharbi K."/>
            <person name="Hall N."/>
            <person name="Watson M."/>
            <person name="Adriaenssens E.M."/>
            <person name="Foster-Nyarko E."/>
            <person name="Jarju S."/>
            <person name="Secka A."/>
            <person name="Antonio M."/>
            <person name="Oren A."/>
            <person name="Chaudhuri R.R."/>
            <person name="La Ragione R."/>
            <person name="Hildebrand F."/>
            <person name="Pallen M.J."/>
        </authorList>
    </citation>
    <scope>NUCLEOTIDE SEQUENCE</scope>
    <source>
        <strain evidence="5">10037</strain>
    </source>
</reference>
<dbReference type="InterPro" id="IPR013792">
    <property type="entry name" value="RNA3'P_cycl/enolpyr_Trfase_a/b"/>
</dbReference>
<dbReference type="InterPro" id="IPR050146">
    <property type="entry name" value="Type-I_3-dehydroquinase"/>
</dbReference>
<dbReference type="CDD" id="cd00502">
    <property type="entry name" value="DHQase_I"/>
    <property type="match status" value="1"/>
</dbReference>
<dbReference type="EMBL" id="JADIME010000050">
    <property type="protein sequence ID" value="MBO8465339.1"/>
    <property type="molecule type" value="Genomic_DNA"/>
</dbReference>
<dbReference type="Proteomes" id="UP000823597">
    <property type="component" value="Unassembled WGS sequence"/>
</dbReference>
<dbReference type="SUPFAM" id="SSF51569">
    <property type="entry name" value="Aldolase"/>
    <property type="match status" value="1"/>
</dbReference>
<accession>A0A9D9I4Y2</accession>
<dbReference type="EC" id="4.2.1.10" evidence="2"/>